<protein>
    <submittedName>
        <fullName evidence="2">Uncharacterized protein</fullName>
    </submittedName>
</protein>
<feature type="region of interest" description="Disordered" evidence="1">
    <location>
        <begin position="451"/>
        <end position="470"/>
    </location>
</feature>
<evidence type="ECO:0000256" key="1">
    <source>
        <dbReference type="SAM" id="MobiDB-lite"/>
    </source>
</evidence>
<gene>
    <name evidence="2" type="ORF">NEOLEDRAFT_1181269</name>
</gene>
<dbReference type="EMBL" id="KV425600">
    <property type="protein sequence ID" value="KZT22063.1"/>
    <property type="molecule type" value="Genomic_DNA"/>
</dbReference>
<evidence type="ECO:0000313" key="3">
    <source>
        <dbReference type="Proteomes" id="UP000076761"/>
    </source>
</evidence>
<feature type="compositionally biased region" description="Polar residues" evidence="1">
    <location>
        <begin position="452"/>
        <end position="468"/>
    </location>
</feature>
<sequence>MQQARPAAATPLGLVIPRPVAPTRRSSGLRPGLASPRTPLSCATPPSSFFFNASTSSRRSRDSGSSWNSSNGDDADAPEVEWTADHVLRLQRTLDALPSHVLTPFTGPVPPSNLLDKIAKALAEHADWPHSLRATRAKIVELANSHGTESSVDGEANDRDSVNTGVLKPTTNTGPKRALYRQSSMDFIQTDKHDLGSSERIARYALSSYTLTVRSQVLPSLSRRLQKTDRMIANPAYHPYSRPSTPSSQSSVSENAPSLLPSALPQRGSRPEPLRRAYSGAYQPPDLNESPAPNSRVSRLRRSESFVSHAASPRPFKRAPSFSSSSDTSRMSVVESVKGNNAPSSDEEEKARSKQAKKPRTKAGSPTPVRISVALSNYSSRSSDTKKDDSDYSSNSLSSSSTKVSVSGTQAASPTSPNIPGSTATKRPRQNVQRNPSILGGLLPGIVEQEPVSKTGSRGSLPGSTVPRTTKLIPPRTLRRVKRTDLRSGILPSLSRKISFGSLTAPRDDDDGNYPSTGSLESTGSGSGLGEPFELH</sequence>
<evidence type="ECO:0000313" key="2">
    <source>
        <dbReference type="EMBL" id="KZT22063.1"/>
    </source>
</evidence>
<feature type="region of interest" description="Disordered" evidence="1">
    <location>
        <begin position="148"/>
        <end position="177"/>
    </location>
</feature>
<dbReference type="Proteomes" id="UP000076761">
    <property type="component" value="Unassembled WGS sequence"/>
</dbReference>
<reference evidence="2 3" key="1">
    <citation type="journal article" date="2016" name="Mol. Biol. Evol.">
        <title>Comparative Genomics of Early-Diverging Mushroom-Forming Fungi Provides Insights into the Origins of Lignocellulose Decay Capabilities.</title>
        <authorList>
            <person name="Nagy L.G."/>
            <person name="Riley R."/>
            <person name="Tritt A."/>
            <person name="Adam C."/>
            <person name="Daum C."/>
            <person name="Floudas D."/>
            <person name="Sun H."/>
            <person name="Yadav J.S."/>
            <person name="Pangilinan J."/>
            <person name="Larsson K.H."/>
            <person name="Matsuura K."/>
            <person name="Barry K."/>
            <person name="Labutti K."/>
            <person name="Kuo R."/>
            <person name="Ohm R.A."/>
            <person name="Bhattacharya S.S."/>
            <person name="Shirouzu T."/>
            <person name="Yoshinaga Y."/>
            <person name="Martin F.M."/>
            <person name="Grigoriev I.V."/>
            <person name="Hibbett D.S."/>
        </authorList>
    </citation>
    <scope>NUCLEOTIDE SEQUENCE [LARGE SCALE GENOMIC DNA]</scope>
    <source>
        <strain evidence="2 3">HHB14362 ss-1</strain>
    </source>
</reference>
<dbReference type="OrthoDB" id="433738at2759"/>
<feature type="compositionally biased region" description="Polar residues" evidence="1">
    <location>
        <begin position="408"/>
        <end position="436"/>
    </location>
</feature>
<feature type="compositionally biased region" description="Low complexity" evidence="1">
    <location>
        <begin position="321"/>
        <end position="336"/>
    </location>
</feature>
<feature type="compositionally biased region" description="Low complexity" evidence="1">
    <location>
        <begin position="52"/>
        <end position="72"/>
    </location>
</feature>
<feature type="region of interest" description="Disordered" evidence="1">
    <location>
        <begin position="235"/>
        <end position="445"/>
    </location>
</feature>
<feature type="region of interest" description="Disordered" evidence="1">
    <location>
        <begin position="496"/>
        <end position="536"/>
    </location>
</feature>
<keyword evidence="3" id="KW-1185">Reference proteome</keyword>
<proteinExistence type="predicted"/>
<feature type="compositionally biased region" description="Low complexity" evidence="1">
    <location>
        <begin position="239"/>
        <end position="253"/>
    </location>
</feature>
<dbReference type="InParanoid" id="A0A165Q898"/>
<accession>A0A165Q898</accession>
<name>A0A165Q898_9AGAM</name>
<organism evidence="2 3">
    <name type="scientific">Neolentinus lepideus HHB14362 ss-1</name>
    <dbReference type="NCBI Taxonomy" id="1314782"/>
    <lineage>
        <taxon>Eukaryota</taxon>
        <taxon>Fungi</taxon>
        <taxon>Dikarya</taxon>
        <taxon>Basidiomycota</taxon>
        <taxon>Agaricomycotina</taxon>
        <taxon>Agaricomycetes</taxon>
        <taxon>Gloeophyllales</taxon>
        <taxon>Gloeophyllaceae</taxon>
        <taxon>Neolentinus</taxon>
    </lineage>
</organism>
<dbReference type="AlphaFoldDB" id="A0A165Q898"/>
<feature type="region of interest" description="Disordered" evidence="1">
    <location>
        <begin position="1"/>
        <end position="78"/>
    </location>
</feature>
<feature type="compositionally biased region" description="Low complexity" evidence="1">
    <location>
        <begin position="392"/>
        <end position="407"/>
    </location>
</feature>
<dbReference type="STRING" id="1314782.A0A165Q898"/>